<dbReference type="Pfam" id="PF05135">
    <property type="entry name" value="Phage_connect_1"/>
    <property type="match status" value="1"/>
</dbReference>
<comment type="caution">
    <text evidence="1">The sequence shown here is derived from an EMBL/GenBank/DDBJ whole genome shotgun (WGS) entry which is preliminary data.</text>
</comment>
<dbReference type="InterPro" id="IPR021146">
    <property type="entry name" value="Phage_gp6-like_head-tail"/>
</dbReference>
<keyword evidence="2" id="KW-1185">Reference proteome</keyword>
<reference evidence="1 2" key="1">
    <citation type="submission" date="2023-06" db="EMBL/GenBank/DDBJ databases">
        <title>Sporosarcina sp. nov., isolated from Korean traditional fermented seafood 'Jeotgal'.</title>
        <authorList>
            <person name="Yang A.I."/>
            <person name="Shin N.-R."/>
        </authorList>
    </citation>
    <scope>NUCLEOTIDE SEQUENCE [LARGE SCALE GENOMIC DNA]</scope>
    <source>
        <strain evidence="1 2">KCTC13119</strain>
    </source>
</reference>
<sequence>MTSPNLLARVKRLLDIADTTKDDVLNDFIEMYDRAICLHTGTNLTPSELEFVLIELVITRFNLIGSEGLKSERIDLVSNTFNDDIFKTFLPYIEQWKSLNTPSSGKPRLRVL</sequence>
<evidence type="ECO:0000313" key="2">
    <source>
        <dbReference type="Proteomes" id="UP001282284"/>
    </source>
</evidence>
<name>A0ABU4G5A6_9BACL</name>
<proteinExistence type="predicted"/>
<gene>
    <name evidence="1" type="ORF">QT711_03115</name>
</gene>
<dbReference type="InterPro" id="IPR053746">
    <property type="entry name" value="Viral_HT_Connector_Assembly"/>
</dbReference>
<organism evidence="1 2">
    <name type="scientific">Sporosarcina saromensis</name>
    <dbReference type="NCBI Taxonomy" id="359365"/>
    <lineage>
        <taxon>Bacteria</taxon>
        <taxon>Bacillati</taxon>
        <taxon>Bacillota</taxon>
        <taxon>Bacilli</taxon>
        <taxon>Bacillales</taxon>
        <taxon>Caryophanaceae</taxon>
        <taxon>Sporosarcina</taxon>
    </lineage>
</organism>
<dbReference type="Gene3D" id="1.10.246.150">
    <property type="match status" value="1"/>
</dbReference>
<accession>A0ABU4G5A6</accession>
<evidence type="ECO:0000313" key="1">
    <source>
        <dbReference type="EMBL" id="MDW0112160.1"/>
    </source>
</evidence>
<dbReference type="RefSeq" id="WP_317942054.1">
    <property type="nucleotide sequence ID" value="NZ_JAUBDI010000002.1"/>
</dbReference>
<dbReference type="Proteomes" id="UP001282284">
    <property type="component" value="Unassembled WGS sequence"/>
</dbReference>
<dbReference type="EMBL" id="JAUBDI010000002">
    <property type="protein sequence ID" value="MDW0112160.1"/>
    <property type="molecule type" value="Genomic_DNA"/>
</dbReference>
<protein>
    <submittedName>
        <fullName evidence="1">Phage head-tail connector protein</fullName>
    </submittedName>
</protein>